<dbReference type="SUPFAM" id="SSF54695">
    <property type="entry name" value="POZ domain"/>
    <property type="match status" value="1"/>
</dbReference>
<feature type="compositionally biased region" description="Basic and acidic residues" evidence="9">
    <location>
        <begin position="526"/>
        <end position="541"/>
    </location>
</feature>
<keyword evidence="12" id="KW-1185">Reference proteome</keyword>
<gene>
    <name evidence="11" type="ORF">CALMAC_LOCUS20493</name>
</gene>
<dbReference type="Proteomes" id="UP000410492">
    <property type="component" value="Unassembled WGS sequence"/>
</dbReference>
<feature type="region of interest" description="Disordered" evidence="9">
    <location>
        <begin position="376"/>
        <end position="419"/>
    </location>
</feature>
<dbReference type="OrthoDB" id="3066195at2759"/>
<feature type="compositionally biased region" description="Low complexity" evidence="9">
    <location>
        <begin position="148"/>
        <end position="160"/>
    </location>
</feature>
<accession>A0A653DU86</accession>
<evidence type="ECO:0000256" key="6">
    <source>
        <dbReference type="ARBA" id="ARBA00023163"/>
    </source>
</evidence>
<dbReference type="GO" id="GO:0016199">
    <property type="term" value="P:axon midline choice point recognition"/>
    <property type="evidence" value="ECO:0007669"/>
    <property type="project" value="UniProtKB-ARBA"/>
</dbReference>
<dbReference type="GO" id="GO:0007464">
    <property type="term" value="P:R3/R4 cell fate commitment"/>
    <property type="evidence" value="ECO:0007669"/>
    <property type="project" value="UniProtKB-ARBA"/>
</dbReference>
<dbReference type="GO" id="GO:0008406">
    <property type="term" value="P:gonad development"/>
    <property type="evidence" value="ECO:0007669"/>
    <property type="project" value="UniProtKB-ARBA"/>
</dbReference>
<evidence type="ECO:0000256" key="3">
    <source>
        <dbReference type="ARBA" id="ARBA00022782"/>
    </source>
</evidence>
<dbReference type="CDD" id="cd18315">
    <property type="entry name" value="BTB_POZ_BAB-like"/>
    <property type="match status" value="1"/>
</dbReference>
<dbReference type="Pfam" id="PF00651">
    <property type="entry name" value="BTB"/>
    <property type="match status" value="1"/>
</dbReference>
<protein>
    <recommendedName>
        <fullName evidence="10">BTB domain-containing protein</fullName>
    </recommendedName>
</protein>
<organism evidence="11 12">
    <name type="scientific">Callosobruchus maculatus</name>
    <name type="common">Southern cowpea weevil</name>
    <name type="synonym">Pulse bruchid</name>
    <dbReference type="NCBI Taxonomy" id="64391"/>
    <lineage>
        <taxon>Eukaryota</taxon>
        <taxon>Metazoa</taxon>
        <taxon>Ecdysozoa</taxon>
        <taxon>Arthropoda</taxon>
        <taxon>Hexapoda</taxon>
        <taxon>Insecta</taxon>
        <taxon>Pterygota</taxon>
        <taxon>Neoptera</taxon>
        <taxon>Endopterygota</taxon>
        <taxon>Coleoptera</taxon>
        <taxon>Polyphaga</taxon>
        <taxon>Cucujiformia</taxon>
        <taxon>Chrysomeloidea</taxon>
        <taxon>Chrysomelidae</taxon>
        <taxon>Bruchinae</taxon>
        <taxon>Bruchini</taxon>
        <taxon>Callosobruchus</taxon>
    </lineage>
</organism>
<dbReference type="AlphaFoldDB" id="A0A653DU86"/>
<keyword evidence="4" id="KW-0524">Neurogenesis</keyword>
<feature type="region of interest" description="Disordered" evidence="9">
    <location>
        <begin position="526"/>
        <end position="559"/>
    </location>
</feature>
<dbReference type="GO" id="GO:0006357">
    <property type="term" value="P:regulation of transcription by RNA polymerase II"/>
    <property type="evidence" value="ECO:0007669"/>
    <property type="project" value="TreeGrafter"/>
</dbReference>
<dbReference type="PANTHER" id="PTHR23110">
    <property type="entry name" value="BTB DOMAIN TRANSCRIPTION FACTOR"/>
    <property type="match status" value="1"/>
</dbReference>
<evidence type="ECO:0000256" key="9">
    <source>
        <dbReference type="SAM" id="MobiDB-lite"/>
    </source>
</evidence>
<feature type="region of interest" description="Disordered" evidence="9">
    <location>
        <begin position="469"/>
        <end position="512"/>
    </location>
</feature>
<reference evidence="11 12" key="1">
    <citation type="submission" date="2019-01" db="EMBL/GenBank/DDBJ databases">
        <authorList>
            <person name="Sayadi A."/>
        </authorList>
    </citation>
    <scope>NUCLEOTIDE SEQUENCE [LARGE SCALE GENOMIC DNA]</scope>
</reference>
<dbReference type="GO" id="GO:0007526">
    <property type="term" value="P:larval somatic muscle development"/>
    <property type="evidence" value="ECO:0007669"/>
    <property type="project" value="UniProtKB-ARBA"/>
</dbReference>
<keyword evidence="3" id="KW-0221">Differentiation</keyword>
<dbReference type="GO" id="GO:0035167">
    <property type="term" value="P:larval lymph gland hemopoiesis"/>
    <property type="evidence" value="ECO:0007669"/>
    <property type="project" value="UniProtKB-ARBA"/>
</dbReference>
<feature type="compositionally biased region" description="Basic and acidic residues" evidence="9">
    <location>
        <begin position="469"/>
        <end position="490"/>
    </location>
</feature>
<evidence type="ECO:0000256" key="5">
    <source>
        <dbReference type="ARBA" id="ARBA00023015"/>
    </source>
</evidence>
<feature type="compositionally biased region" description="Basic and acidic residues" evidence="9">
    <location>
        <begin position="100"/>
        <end position="110"/>
    </location>
</feature>
<feature type="compositionally biased region" description="Basic residues" evidence="9">
    <location>
        <begin position="543"/>
        <end position="552"/>
    </location>
</feature>
<dbReference type="PROSITE" id="PS50097">
    <property type="entry name" value="BTB"/>
    <property type="match status" value="1"/>
</dbReference>
<evidence type="ECO:0000259" key="10">
    <source>
        <dbReference type="PROSITE" id="PS50097"/>
    </source>
</evidence>
<feature type="non-terminal residue" evidence="11">
    <location>
        <position position="559"/>
    </location>
</feature>
<feature type="region of interest" description="Disordered" evidence="9">
    <location>
        <begin position="64"/>
        <end position="213"/>
    </location>
</feature>
<feature type="region of interest" description="Disordered" evidence="9">
    <location>
        <begin position="1"/>
        <end position="39"/>
    </location>
</feature>
<dbReference type="Gene3D" id="3.30.710.10">
    <property type="entry name" value="Potassium Channel Kv1.1, Chain A"/>
    <property type="match status" value="1"/>
</dbReference>
<feature type="compositionally biased region" description="Basic and acidic residues" evidence="9">
    <location>
        <begin position="376"/>
        <end position="407"/>
    </location>
</feature>
<dbReference type="GO" id="GO:0045467">
    <property type="term" value="P:R7 cell development"/>
    <property type="evidence" value="ECO:0007669"/>
    <property type="project" value="UniProtKB-ARBA"/>
</dbReference>
<sequence length="559" mass="63781">MKSTTSQKMKAKAKQRPQMVKKSAVRTPIRAPIQPGSRGVNYEENFKRAVVQYAEQKSITEAKKRYGVSLSNIKRWRRLKRESDQQQPQVRSPPAAGPPRKSEQPKKAEQKVAVLEVKLTRSKKLSKGGSEDIASTLDAMPLEKRLRAPTPTASTSTASPQPEPVLQSQPLSPTKLKVTRQAARPGSAAHQSPRPTPPPPTPPPPPPPPQDVCLRWNTHHANMQTTFPSLLMKEQYVDATLVAEGQTIKCHRVILSSCSPYFEDVLSSISPYQHPVLFMKDTPFWILRSVCDFMYAGEVNVAQNKLEEFLAVADNLKIKGLARTIDFPPIQEVKKEPDMKPIKEEQNEEKREEKEKEIKELKEPKETAKEIKEKKEKELKEKEKKEKEAKEKEKREKEMKEKEKEVLQTKQRVKKRHHLPIPVAEMPVLKSAKLLRSTPQARQNLEMPVLKTVLKPSKTKAAFVAKKTEKVERKLDKSEKKVDKPEKPEKTVTFAPQKPAKESPSTSNIFDPMNLLKPVYEEVTKEKKIQSSPVKIKEPKQKAVQKKIKKRKMAEERED</sequence>
<dbReference type="SMART" id="SM00225">
    <property type="entry name" value="BTB"/>
    <property type="match status" value="1"/>
</dbReference>
<proteinExistence type="predicted"/>
<keyword evidence="2" id="KW-0217">Developmental protein</keyword>
<evidence type="ECO:0000256" key="2">
    <source>
        <dbReference type="ARBA" id="ARBA00022473"/>
    </source>
</evidence>
<dbReference type="EMBL" id="CAACVG010014829">
    <property type="protein sequence ID" value="VEN63768.1"/>
    <property type="molecule type" value="Genomic_DNA"/>
</dbReference>
<dbReference type="InterPro" id="IPR009057">
    <property type="entry name" value="Homeodomain-like_sf"/>
</dbReference>
<evidence type="ECO:0000313" key="11">
    <source>
        <dbReference type="EMBL" id="VEN63768.1"/>
    </source>
</evidence>
<evidence type="ECO:0000256" key="8">
    <source>
        <dbReference type="ARBA" id="ARBA00037382"/>
    </source>
</evidence>
<evidence type="ECO:0000256" key="1">
    <source>
        <dbReference type="ARBA" id="ARBA00004123"/>
    </source>
</evidence>
<evidence type="ECO:0000256" key="7">
    <source>
        <dbReference type="ARBA" id="ARBA00023242"/>
    </source>
</evidence>
<feature type="region of interest" description="Disordered" evidence="9">
    <location>
        <begin position="332"/>
        <end position="361"/>
    </location>
</feature>
<dbReference type="InterPro" id="IPR011333">
    <property type="entry name" value="SKP1/BTB/POZ_sf"/>
</dbReference>
<feature type="domain" description="BTB" evidence="10">
    <location>
        <begin position="237"/>
        <end position="303"/>
    </location>
</feature>
<keyword evidence="5" id="KW-0805">Transcription regulation</keyword>
<dbReference type="GO" id="GO:0048813">
    <property type="term" value="P:dendrite morphogenesis"/>
    <property type="evidence" value="ECO:0007669"/>
    <property type="project" value="UniProtKB-ARBA"/>
</dbReference>
<comment type="subcellular location">
    <subcellularLocation>
        <location evidence="1">Nucleus</location>
    </subcellularLocation>
</comment>
<feature type="compositionally biased region" description="Pro residues" evidence="9">
    <location>
        <begin position="194"/>
        <end position="210"/>
    </location>
</feature>
<dbReference type="PANTHER" id="PTHR23110:SF111">
    <property type="entry name" value="LONGITUDINALS LACKING PROTEIN, ISOFORMS F_I_K_T"/>
    <property type="match status" value="1"/>
</dbReference>
<evidence type="ECO:0000256" key="4">
    <source>
        <dbReference type="ARBA" id="ARBA00022902"/>
    </source>
</evidence>
<comment type="function">
    <text evidence="8">Putative transcription factor required for axon growth and guidance in the central and peripheral nervous systems. Repels CNS axons away from the midline by promoting the expression of the midline repellent sli and its receptor robo.</text>
</comment>
<dbReference type="GO" id="GO:0005634">
    <property type="term" value="C:nucleus"/>
    <property type="evidence" value="ECO:0007669"/>
    <property type="project" value="UniProtKB-SubCell"/>
</dbReference>
<dbReference type="SUPFAM" id="SSF46689">
    <property type="entry name" value="Homeodomain-like"/>
    <property type="match status" value="1"/>
</dbReference>
<keyword evidence="6" id="KW-0804">Transcription</keyword>
<evidence type="ECO:0000313" key="12">
    <source>
        <dbReference type="Proteomes" id="UP000410492"/>
    </source>
</evidence>
<dbReference type="InterPro" id="IPR051095">
    <property type="entry name" value="Dros_DevTransReg"/>
</dbReference>
<dbReference type="GO" id="GO:0045476">
    <property type="term" value="P:nurse cell apoptotic process"/>
    <property type="evidence" value="ECO:0007669"/>
    <property type="project" value="UniProtKB-ARBA"/>
</dbReference>
<name>A0A653DU86_CALMS</name>
<keyword evidence="7" id="KW-0539">Nucleus</keyword>
<dbReference type="InterPro" id="IPR000210">
    <property type="entry name" value="BTB/POZ_dom"/>
</dbReference>